<dbReference type="RefSeq" id="WP_092176203.1">
    <property type="nucleotide sequence ID" value="NZ_FNZH01000005.1"/>
</dbReference>
<evidence type="ECO:0000313" key="4">
    <source>
        <dbReference type="Proteomes" id="UP000199403"/>
    </source>
</evidence>
<dbReference type="CDD" id="cd03145">
    <property type="entry name" value="GAT1_cyanophycinase"/>
    <property type="match status" value="1"/>
</dbReference>
<dbReference type="InterPro" id="IPR040754">
    <property type="entry name" value="PreAtp-grasp"/>
</dbReference>
<dbReference type="Pfam" id="PF18604">
    <property type="entry name" value="PreAtp-grasp"/>
    <property type="match status" value="1"/>
</dbReference>
<evidence type="ECO:0000259" key="2">
    <source>
        <dbReference type="Pfam" id="PF18962"/>
    </source>
</evidence>
<proteinExistence type="predicted"/>
<dbReference type="InterPro" id="IPR026444">
    <property type="entry name" value="Secre_tail"/>
</dbReference>
<accession>A0A1H6ZQG5</accession>
<dbReference type="NCBIfam" id="TIGR04183">
    <property type="entry name" value="Por_Secre_tail"/>
    <property type="match status" value="1"/>
</dbReference>
<dbReference type="GO" id="GO:0008236">
    <property type="term" value="F:serine-type peptidase activity"/>
    <property type="evidence" value="ECO:0007669"/>
    <property type="project" value="UniProtKB-KW"/>
</dbReference>
<dbReference type="Gene3D" id="3.40.50.880">
    <property type="match status" value="1"/>
</dbReference>
<dbReference type="PANTHER" id="PTHR36175">
    <property type="entry name" value="CYANOPHYCINASE"/>
    <property type="match status" value="1"/>
</dbReference>
<dbReference type="Pfam" id="PF18962">
    <property type="entry name" value="Por_Secre_tail"/>
    <property type="match status" value="1"/>
</dbReference>
<protein>
    <submittedName>
        <fullName evidence="3">Por secretion system C-terminal sorting domain-containing protein</fullName>
    </submittedName>
</protein>
<dbReference type="InterPro" id="IPR029062">
    <property type="entry name" value="Class_I_gatase-like"/>
</dbReference>
<organism evidence="3 4">
    <name type="scientific">Cyclobacterium xiamenense</name>
    <dbReference type="NCBI Taxonomy" id="1297121"/>
    <lineage>
        <taxon>Bacteria</taxon>
        <taxon>Pseudomonadati</taxon>
        <taxon>Bacteroidota</taxon>
        <taxon>Cytophagia</taxon>
        <taxon>Cytophagales</taxon>
        <taxon>Cyclobacteriaceae</taxon>
        <taxon>Cyclobacterium</taxon>
    </lineage>
</organism>
<dbReference type="GO" id="GO:0006508">
    <property type="term" value="P:proteolysis"/>
    <property type="evidence" value="ECO:0007669"/>
    <property type="project" value="UniProtKB-KW"/>
</dbReference>
<name>A0A1H6ZQG5_9BACT</name>
<dbReference type="EMBL" id="FNZH01000005">
    <property type="protein sequence ID" value="SEJ54926.1"/>
    <property type="molecule type" value="Genomic_DNA"/>
</dbReference>
<evidence type="ECO:0000259" key="1">
    <source>
        <dbReference type="Pfam" id="PF18604"/>
    </source>
</evidence>
<feature type="domain" description="Pre ATP-grasp" evidence="1">
    <location>
        <begin position="55"/>
        <end position="143"/>
    </location>
</feature>
<dbReference type="STRING" id="1416801.SAMN05192553_10523"/>
<dbReference type="PANTHER" id="PTHR36175:SF1">
    <property type="entry name" value="CYANOPHYCINASE"/>
    <property type="match status" value="1"/>
</dbReference>
<keyword evidence="4" id="KW-1185">Reference proteome</keyword>
<dbReference type="SUPFAM" id="SSF52317">
    <property type="entry name" value="Class I glutamine amidotransferase-like"/>
    <property type="match status" value="1"/>
</dbReference>
<gene>
    <name evidence="3" type="ORF">SAMN05192553_10523</name>
</gene>
<sequence length="435" mass="47941">MKQLGFLVSVFLGVSSLAFGQYYTSYFTGNTHDETRAPAGGVCLMGGATEDDRAMTWFLQRANGGDVLVLRTSGSDGYNQYLYSELGVPVNSVETLVFHQPGASEEAYIHQKILQAEAIWFAGGDQWEYITYWRTSPIARLINEAIANRNVVIGGSSAGMAILGGFYFSAENGTVSSGAALSNPFDRKVTVDSLSFISNPYLSDVITDTHYDNPTRKGRHLVFLARILMDYGIEAKGIACDEYTAVCIDASGIARVFGGHPAYDDNAYFIQTNCELPDVLPENCSPGQPLDWNRGGKALRVYAVKGTSEGANSFDLTDWETGRGGVWEYWYVDQGRVYQKTGRQPNCEAPPVAEAIGFLMYPNPASDYLWIRFANSEASPESLIISNERGQVIRRASLGNEDEIRVTTSGMTPGMYLIRVRYADHRSLVKKLLIR</sequence>
<dbReference type="Proteomes" id="UP000199403">
    <property type="component" value="Unassembled WGS sequence"/>
</dbReference>
<dbReference type="OrthoDB" id="9799980at2"/>
<feature type="domain" description="Secretion system C-terminal sorting" evidence="2">
    <location>
        <begin position="360"/>
        <end position="434"/>
    </location>
</feature>
<dbReference type="AlphaFoldDB" id="A0A1H6ZQG5"/>
<evidence type="ECO:0000313" key="3">
    <source>
        <dbReference type="EMBL" id="SEJ54926.1"/>
    </source>
</evidence>
<reference evidence="4" key="1">
    <citation type="submission" date="2016-10" db="EMBL/GenBank/DDBJ databases">
        <authorList>
            <person name="Varghese N."/>
            <person name="Submissions S."/>
        </authorList>
    </citation>
    <scope>NUCLEOTIDE SEQUENCE [LARGE SCALE GENOMIC DNA]</scope>
    <source>
        <strain evidence="4">IBRC-M 10761</strain>
    </source>
</reference>